<feature type="compositionally biased region" description="Polar residues" evidence="1">
    <location>
        <begin position="122"/>
        <end position="134"/>
    </location>
</feature>
<organism evidence="2 3">
    <name type="scientific">Nocardia fluminea</name>
    <dbReference type="NCBI Taxonomy" id="134984"/>
    <lineage>
        <taxon>Bacteria</taxon>
        <taxon>Bacillati</taxon>
        <taxon>Actinomycetota</taxon>
        <taxon>Actinomycetes</taxon>
        <taxon>Mycobacteriales</taxon>
        <taxon>Nocardiaceae</taxon>
        <taxon>Nocardia</taxon>
    </lineage>
</organism>
<name>A0A2N3V502_9NOCA</name>
<protein>
    <recommendedName>
        <fullName evidence="4">XRE family transcriptional regulator</fullName>
    </recommendedName>
</protein>
<evidence type="ECO:0000313" key="3">
    <source>
        <dbReference type="Proteomes" id="UP000233766"/>
    </source>
</evidence>
<evidence type="ECO:0008006" key="4">
    <source>
        <dbReference type="Google" id="ProtNLM"/>
    </source>
</evidence>
<reference evidence="2 3" key="1">
    <citation type="submission" date="2017-12" db="EMBL/GenBank/DDBJ databases">
        <title>Sequencing the genomes of 1000 Actinobacteria strains.</title>
        <authorList>
            <person name="Klenk H.-P."/>
        </authorList>
    </citation>
    <scope>NUCLEOTIDE SEQUENCE [LARGE SCALE GENOMIC DNA]</scope>
    <source>
        <strain evidence="2 3">DSM 44489</strain>
    </source>
</reference>
<gene>
    <name evidence="2" type="ORF">ATK86_7103</name>
</gene>
<keyword evidence="3" id="KW-1185">Reference proteome</keyword>
<evidence type="ECO:0000313" key="2">
    <source>
        <dbReference type="EMBL" id="PKV76703.1"/>
    </source>
</evidence>
<dbReference type="Proteomes" id="UP000233766">
    <property type="component" value="Unassembled WGS sequence"/>
</dbReference>
<dbReference type="AlphaFoldDB" id="A0A2N3V502"/>
<feature type="compositionally biased region" description="Polar residues" evidence="1">
    <location>
        <begin position="98"/>
        <end position="110"/>
    </location>
</feature>
<evidence type="ECO:0000256" key="1">
    <source>
        <dbReference type="SAM" id="MobiDB-lite"/>
    </source>
</evidence>
<sequence length="465" mass="50410">MIRGREWTGFEAAALQEAMRQPIRQFAAMLGVETTTVNNWRSGLSAVKPRSEKQEILDTAYAKRTTPQDRERFEQIVAEGETAWRARHSKDTRRHRTASITEDLPTNTESSLERNVMPFTGSPEQESARTNAPLTDSDDFTALVSDIETALWAAGNVPDAGPLRSISALLTATRSITRLNMAGEYTTLALLVGPLITDLYRHTHESSGGDQRIAWDALTQVAFDTSVVMRARGHLAVAWSAARAAEDAARTIESRPGIAAAAFVSSQVLLTRPISLKAALDRAESTAAEIGSRAQTANDVQTVGMLHLQASLATAATGGDPRDHLEHAAEYAARLDRSIPTDHSTVISNTTFGSSNVALWKMSVAMEAHEPDTVLDLARKLKPQTLPTPGRAAQYWVEVGRAAAARRAHAIALDAFLRAESIAPEHVRNMDTVHETVAQMMLEAKRSLTADDLGNLALRVGVAVV</sequence>
<comment type="caution">
    <text evidence="2">The sequence shown here is derived from an EMBL/GenBank/DDBJ whole genome shotgun (WGS) entry which is preliminary data.</text>
</comment>
<feature type="compositionally biased region" description="Basic residues" evidence="1">
    <location>
        <begin position="86"/>
        <end position="97"/>
    </location>
</feature>
<proteinExistence type="predicted"/>
<accession>A0A2N3V502</accession>
<dbReference type="EMBL" id="PJMW01000003">
    <property type="protein sequence ID" value="PKV76703.1"/>
    <property type="molecule type" value="Genomic_DNA"/>
</dbReference>
<feature type="region of interest" description="Disordered" evidence="1">
    <location>
        <begin position="86"/>
        <end position="134"/>
    </location>
</feature>